<reference evidence="1" key="1">
    <citation type="journal article" date="2020" name="mSystems">
        <title>Genome- and Community-Level Interaction Insights into Carbon Utilization and Element Cycling Functions of Hydrothermarchaeota in Hydrothermal Sediment.</title>
        <authorList>
            <person name="Zhou Z."/>
            <person name="Liu Y."/>
            <person name="Xu W."/>
            <person name="Pan J."/>
            <person name="Luo Z.H."/>
            <person name="Li M."/>
        </authorList>
    </citation>
    <scope>NUCLEOTIDE SEQUENCE [LARGE SCALE GENOMIC DNA]</scope>
    <source>
        <strain evidence="1">SpSt-1233</strain>
    </source>
</reference>
<sequence length="142" mass="16329">MSNAIRNQVVVRYRDGTLKKGYTHDFTPLRDSFHLTLEDGSVEILTVDVSQLKAIFFVKSFDGDRKYIEKKFFEQVDQSRFRGLKIRVVFNDGEIIRGISLGYNEKKKGFFLIPVDPDCNNDRIYIITGACKDIKVGEIAQV</sequence>
<gene>
    <name evidence="1" type="ORF">ENO08_03735</name>
</gene>
<accession>A0A7V2F365</accession>
<proteinExistence type="predicted"/>
<dbReference type="InterPro" id="IPR054251">
    <property type="entry name" value="DUF6982"/>
</dbReference>
<protein>
    <submittedName>
        <fullName evidence="1">Uncharacterized protein</fullName>
    </submittedName>
</protein>
<evidence type="ECO:0000313" key="1">
    <source>
        <dbReference type="EMBL" id="HER43550.1"/>
    </source>
</evidence>
<dbReference type="Proteomes" id="UP000886069">
    <property type="component" value="Unassembled WGS sequence"/>
</dbReference>
<organism evidence="1">
    <name type="scientific">Eiseniibacteriota bacterium</name>
    <dbReference type="NCBI Taxonomy" id="2212470"/>
    <lineage>
        <taxon>Bacteria</taxon>
        <taxon>Candidatus Eiseniibacteriota</taxon>
    </lineage>
</organism>
<dbReference type="AlphaFoldDB" id="A0A7V2F365"/>
<dbReference type="EMBL" id="DSEC01000262">
    <property type="protein sequence ID" value="HER43550.1"/>
    <property type="molecule type" value="Genomic_DNA"/>
</dbReference>
<comment type="caution">
    <text evidence="1">The sequence shown here is derived from an EMBL/GenBank/DDBJ whole genome shotgun (WGS) entry which is preliminary data.</text>
</comment>
<dbReference type="Pfam" id="PF22478">
    <property type="entry name" value="DUF6982"/>
    <property type="match status" value="1"/>
</dbReference>
<name>A0A7V2F365_UNCEI</name>